<dbReference type="Proteomes" id="UP000067325">
    <property type="component" value="Chromosome"/>
</dbReference>
<evidence type="ECO:0000256" key="4">
    <source>
        <dbReference type="ARBA" id="ARBA00022801"/>
    </source>
</evidence>
<dbReference type="NCBIfam" id="NF008159">
    <property type="entry name" value="PRK10911.1"/>
    <property type="match status" value="1"/>
</dbReference>
<dbReference type="EMBL" id="CP008985">
    <property type="protein sequence ID" value="AIN46950.1"/>
    <property type="molecule type" value="Genomic_DNA"/>
</dbReference>
<evidence type="ECO:0000313" key="12">
    <source>
        <dbReference type="EMBL" id="AIN46950.1"/>
    </source>
</evidence>
<evidence type="ECO:0000313" key="13">
    <source>
        <dbReference type="Proteomes" id="UP000067325"/>
    </source>
</evidence>
<evidence type="ECO:0000259" key="10">
    <source>
        <dbReference type="Pfam" id="PF01432"/>
    </source>
</evidence>
<evidence type="ECO:0000256" key="2">
    <source>
        <dbReference type="ARBA" id="ARBA00022670"/>
    </source>
</evidence>
<dbReference type="GO" id="GO:0004222">
    <property type="term" value="F:metalloendopeptidase activity"/>
    <property type="evidence" value="ECO:0007669"/>
    <property type="project" value="UniProtKB-EC"/>
</dbReference>
<dbReference type="Gene3D" id="1.10.1370.40">
    <property type="match status" value="1"/>
</dbReference>
<protein>
    <recommendedName>
        <fullName evidence="8">oligopeptidase A</fullName>
        <ecNumber evidence="8">3.4.24.70</ecNumber>
    </recommendedName>
</protein>
<evidence type="ECO:0000256" key="1">
    <source>
        <dbReference type="ARBA" id="ARBA00006040"/>
    </source>
</evidence>
<organism evidence="12 13">
    <name type="scientific">Candidatus Palibaumannia cicadellinicola</name>
    <dbReference type="NCBI Taxonomy" id="186490"/>
    <lineage>
        <taxon>Bacteria</taxon>
        <taxon>Pseudomonadati</taxon>
        <taxon>Pseudomonadota</taxon>
        <taxon>Gammaproteobacteria</taxon>
        <taxon>Candidatus Palibaumannia</taxon>
    </lineage>
</organism>
<feature type="domain" description="Oligopeptidase A N-terminal" evidence="11">
    <location>
        <begin position="37"/>
        <end position="149"/>
    </location>
</feature>
<dbReference type="Pfam" id="PF01432">
    <property type="entry name" value="Peptidase_M3"/>
    <property type="match status" value="1"/>
</dbReference>
<dbReference type="InterPro" id="IPR045666">
    <property type="entry name" value="OpdA_N"/>
</dbReference>
<dbReference type="InterPro" id="IPR024079">
    <property type="entry name" value="MetalloPept_cat_dom_sf"/>
</dbReference>
<evidence type="ECO:0000256" key="5">
    <source>
        <dbReference type="ARBA" id="ARBA00022833"/>
    </source>
</evidence>
<dbReference type="GO" id="GO:0006518">
    <property type="term" value="P:peptide metabolic process"/>
    <property type="evidence" value="ECO:0007669"/>
    <property type="project" value="TreeGrafter"/>
</dbReference>
<evidence type="ECO:0000256" key="3">
    <source>
        <dbReference type="ARBA" id="ARBA00022723"/>
    </source>
</evidence>
<proteinExistence type="inferred from homology"/>
<comment type="cofactor">
    <cofactor evidence="9">
        <name>Zn(2+)</name>
        <dbReference type="ChEBI" id="CHEBI:29105"/>
    </cofactor>
    <text evidence="9">Binds 1 zinc ion.</text>
</comment>
<reference evidence="12 13" key="1">
    <citation type="journal article" date="2014" name="MBio">
        <title>Differential genome evolution between companion symbionts in an insect-bacterial symbiosis.</title>
        <authorList>
            <person name="Bennett G.M."/>
            <person name="McCutcheon J.P."/>
            <person name="MacDonald B.R."/>
            <person name="Romanovicz D."/>
            <person name="Moran N.A."/>
        </authorList>
    </citation>
    <scope>NUCLEOTIDE SEQUENCE [LARGE SCALE GENOMIC DNA]</scope>
    <source>
        <strain evidence="12 13">BGSS</strain>
    </source>
</reference>
<dbReference type="GO" id="GO:0005829">
    <property type="term" value="C:cytosol"/>
    <property type="evidence" value="ECO:0007669"/>
    <property type="project" value="UniProtKB-ARBA"/>
</dbReference>
<dbReference type="Gene3D" id="3.40.390.10">
    <property type="entry name" value="Collagenase (Catalytic Domain)"/>
    <property type="match status" value="1"/>
</dbReference>
<dbReference type="Pfam" id="PF19310">
    <property type="entry name" value="TOP_N"/>
    <property type="match status" value="1"/>
</dbReference>
<comment type="similarity">
    <text evidence="1 9">Belongs to the peptidase M3 family.</text>
</comment>
<dbReference type="eggNOG" id="COG0339">
    <property type="taxonomic scope" value="Bacteria"/>
</dbReference>
<dbReference type="MEROPS" id="M03.004"/>
<evidence type="ECO:0000256" key="7">
    <source>
        <dbReference type="ARBA" id="ARBA00024603"/>
    </source>
</evidence>
<dbReference type="AlphaFoldDB" id="A0A088MX70"/>
<dbReference type="OrthoDB" id="9773538at2"/>
<dbReference type="Gene3D" id="1.10.1370.10">
    <property type="entry name" value="Neurolysin, domain 3"/>
    <property type="match status" value="1"/>
</dbReference>
<dbReference type="EC" id="3.4.24.70" evidence="8"/>
<dbReference type="PANTHER" id="PTHR11804:SF84">
    <property type="entry name" value="SACCHAROLYSIN"/>
    <property type="match status" value="1"/>
</dbReference>
<keyword evidence="2 9" id="KW-0645">Protease</keyword>
<keyword evidence="6 9" id="KW-0482">Metalloprotease</keyword>
<name>A0A088MX70_9GAMM</name>
<dbReference type="CDD" id="cd06456">
    <property type="entry name" value="M3A_DCP"/>
    <property type="match status" value="1"/>
</dbReference>
<keyword evidence="5 9" id="KW-0862">Zinc</keyword>
<sequence length="683" mass="78162">MKNALLTPFFLPPFSAIHPEDIMPAVQAALNHCRQTVEKVVAYSGAFNWDNLCQILADADDDLSRIWSPVNHLNAVQNSAQLRAVYEQILPLLSEYSTWVGQHKGLYNAYYNLRHSDDYNQLSIAQKKAIDNTLRSFELSGINLTTEKQQRYGHIVARLSELESAYSNNVLDSTTGWSKLITDEHTLSGIPDSTRMAARANAETHEQEGWLLTLNLPSYLSVLTYCDNSILRKELYRAYNTRASDQGPNAGKWDNGPIMSEILALRHELAQILGFNSYAEKSLVTKMAREPQQVLDFLNDLAKRARPQGEQELAQLRTFAKMHFDHDTLEPWDIAYYSEKQKESLFSINDEQLRPYFPEPQVLSGMFEVVKRIYGITTVERNDVNTWHSDVRFFDLFDELGEWRGSFYLDLYTRNNKRDGAWMDECVGMMRKVDGTLQKPVAYLTCNFNLPVSGKPALFTHNEVTTLFHEFGHGLHHMLTRIDTPGVAGINGVPWDAVELPSQFMENFCWQPEALELISGHYETGKPLPIELLNNLLDVKHYQAALFILRQVEFGLFDFCMHYQYNHQQGAQVLEILKKVKAQVAVVPSVEWVRFPHAFSHIFSGGYAAGYYSYLWADVLAADAWSRLEEEGIFNRKTGDSFLDNILSRGGSEDPIVLFTRFRGRKPQLDAMLRHYGIRDISK</sequence>
<feature type="domain" description="Peptidase M3A/M3B catalytic" evidence="10">
    <location>
        <begin position="222"/>
        <end position="677"/>
    </location>
</feature>
<dbReference type="InterPro" id="IPR001567">
    <property type="entry name" value="Pept_M3A_M3B_dom"/>
</dbReference>
<dbReference type="GO" id="GO:0006508">
    <property type="term" value="P:proteolysis"/>
    <property type="evidence" value="ECO:0007669"/>
    <property type="project" value="UniProtKB-KW"/>
</dbReference>
<evidence type="ECO:0000259" key="11">
    <source>
        <dbReference type="Pfam" id="PF19310"/>
    </source>
</evidence>
<evidence type="ECO:0000256" key="6">
    <source>
        <dbReference type="ARBA" id="ARBA00023049"/>
    </source>
</evidence>
<dbReference type="PANTHER" id="PTHR11804">
    <property type="entry name" value="PROTEASE M3 THIMET OLIGOPEPTIDASE-RELATED"/>
    <property type="match status" value="1"/>
</dbReference>
<keyword evidence="4 9" id="KW-0378">Hydrolase</keyword>
<dbReference type="KEGG" id="bcib:IM45_129"/>
<dbReference type="InterPro" id="IPR045090">
    <property type="entry name" value="Pept_M3A_M3B"/>
</dbReference>
<accession>A0A088MX70</accession>
<dbReference type="InterPro" id="IPR024077">
    <property type="entry name" value="Neurolysin/TOP_dom2"/>
</dbReference>
<keyword evidence="3 9" id="KW-0479">Metal-binding</keyword>
<dbReference type="GO" id="GO:0046872">
    <property type="term" value="F:metal ion binding"/>
    <property type="evidence" value="ECO:0007669"/>
    <property type="project" value="UniProtKB-UniRule"/>
</dbReference>
<evidence type="ECO:0000256" key="9">
    <source>
        <dbReference type="RuleBase" id="RU003435"/>
    </source>
</evidence>
<dbReference type="InterPro" id="IPR034005">
    <property type="entry name" value="M3A_DCP"/>
</dbReference>
<dbReference type="FunFam" id="3.40.390.10:FF:000009">
    <property type="entry name" value="Oligopeptidase A"/>
    <property type="match status" value="1"/>
</dbReference>
<gene>
    <name evidence="12" type="ORF">IM45_129</name>
</gene>
<dbReference type="RefSeq" id="WP_038497799.1">
    <property type="nucleotide sequence ID" value="NZ_CP008985.1"/>
</dbReference>
<comment type="catalytic activity">
    <reaction evidence="7">
        <text>Hydrolysis of oligopeptides, with broad specificity. Gly or Ala commonly occur as P1 or P1' residues, but more distant residues are also important, as is shown by the fact that Z-Gly-Pro-Gly-|-Gly-Pro-Ala is cleaved, but not Z-(Gly)(5).</text>
        <dbReference type="EC" id="3.4.24.70"/>
    </reaction>
</comment>
<dbReference type="SUPFAM" id="SSF55486">
    <property type="entry name" value="Metalloproteases ('zincins'), catalytic domain"/>
    <property type="match status" value="1"/>
</dbReference>
<evidence type="ECO:0000256" key="8">
    <source>
        <dbReference type="ARBA" id="ARBA00026100"/>
    </source>
</evidence>